<dbReference type="AlphaFoldDB" id="A0A7J9D5V3"/>
<organism evidence="2 3">
    <name type="scientific">Gossypium gossypioides</name>
    <name type="common">Mexican cotton</name>
    <name type="synonym">Selera gossypioides</name>
    <dbReference type="NCBI Taxonomy" id="34282"/>
    <lineage>
        <taxon>Eukaryota</taxon>
        <taxon>Viridiplantae</taxon>
        <taxon>Streptophyta</taxon>
        <taxon>Embryophyta</taxon>
        <taxon>Tracheophyta</taxon>
        <taxon>Spermatophyta</taxon>
        <taxon>Magnoliopsida</taxon>
        <taxon>eudicotyledons</taxon>
        <taxon>Gunneridae</taxon>
        <taxon>Pentapetalae</taxon>
        <taxon>rosids</taxon>
        <taxon>malvids</taxon>
        <taxon>Malvales</taxon>
        <taxon>Malvaceae</taxon>
        <taxon>Malvoideae</taxon>
        <taxon>Gossypium</taxon>
    </lineage>
</organism>
<dbReference type="OrthoDB" id="994806at2759"/>
<gene>
    <name evidence="2" type="ORF">Gogos_005463</name>
</gene>
<evidence type="ECO:0000256" key="1">
    <source>
        <dbReference type="SAM" id="Phobius"/>
    </source>
</evidence>
<evidence type="ECO:0000313" key="2">
    <source>
        <dbReference type="EMBL" id="MBA0756102.1"/>
    </source>
</evidence>
<keyword evidence="1" id="KW-0472">Membrane</keyword>
<dbReference type="EMBL" id="JABEZY010273301">
    <property type="protein sequence ID" value="MBA0756102.1"/>
    <property type="molecule type" value="Genomic_DNA"/>
</dbReference>
<feature type="transmembrane region" description="Helical" evidence="1">
    <location>
        <begin position="20"/>
        <end position="40"/>
    </location>
</feature>
<proteinExistence type="predicted"/>
<sequence>MLPPNEGEDSWIDGLSVWKVVLIGYGCGLVFGFSIGYTVLNEFGNKWMASLSRNWNRKRRRSSAGNYYKSLYVSTISKRVENCALRSK</sequence>
<name>A0A7J9D5V3_GOSGO</name>
<accession>A0A7J9D5V3</accession>
<comment type="caution">
    <text evidence="2">The sequence shown here is derived from an EMBL/GenBank/DDBJ whole genome shotgun (WGS) entry which is preliminary data.</text>
</comment>
<protein>
    <submittedName>
        <fullName evidence="2">Uncharacterized protein</fullName>
    </submittedName>
</protein>
<evidence type="ECO:0000313" key="3">
    <source>
        <dbReference type="Proteomes" id="UP000593579"/>
    </source>
</evidence>
<dbReference type="Proteomes" id="UP000593579">
    <property type="component" value="Unassembled WGS sequence"/>
</dbReference>
<reference evidence="2 3" key="1">
    <citation type="journal article" date="2019" name="Genome Biol. Evol.">
        <title>Insights into the evolution of the New World diploid cottons (Gossypium, subgenus Houzingenia) based on genome sequencing.</title>
        <authorList>
            <person name="Grover C.E."/>
            <person name="Arick M.A. 2nd"/>
            <person name="Thrash A."/>
            <person name="Conover J.L."/>
            <person name="Sanders W.S."/>
            <person name="Peterson D.G."/>
            <person name="Frelichowski J.E."/>
            <person name="Scheffler J.A."/>
            <person name="Scheffler B.E."/>
            <person name="Wendel J.F."/>
        </authorList>
    </citation>
    <scope>NUCLEOTIDE SEQUENCE [LARGE SCALE GENOMIC DNA]</scope>
    <source>
        <strain evidence="2">5</strain>
        <tissue evidence="2">Leaf</tissue>
    </source>
</reference>
<keyword evidence="3" id="KW-1185">Reference proteome</keyword>
<keyword evidence="1" id="KW-0812">Transmembrane</keyword>
<keyword evidence="1" id="KW-1133">Transmembrane helix</keyword>